<dbReference type="Proteomes" id="UP001328107">
    <property type="component" value="Unassembled WGS sequence"/>
</dbReference>
<evidence type="ECO:0000313" key="2">
    <source>
        <dbReference type="Proteomes" id="UP001328107"/>
    </source>
</evidence>
<organism evidence="1 2">
    <name type="scientific">Pristionchus mayeri</name>
    <dbReference type="NCBI Taxonomy" id="1317129"/>
    <lineage>
        <taxon>Eukaryota</taxon>
        <taxon>Metazoa</taxon>
        <taxon>Ecdysozoa</taxon>
        <taxon>Nematoda</taxon>
        <taxon>Chromadorea</taxon>
        <taxon>Rhabditida</taxon>
        <taxon>Rhabditina</taxon>
        <taxon>Diplogasteromorpha</taxon>
        <taxon>Diplogasteroidea</taxon>
        <taxon>Neodiplogasteridae</taxon>
        <taxon>Pristionchus</taxon>
    </lineage>
</organism>
<feature type="non-terminal residue" evidence="1">
    <location>
        <position position="100"/>
    </location>
</feature>
<comment type="caution">
    <text evidence="1">The sequence shown here is derived from an EMBL/GenBank/DDBJ whole genome shotgun (WGS) entry which is preliminary data.</text>
</comment>
<dbReference type="EMBL" id="BTRK01000001">
    <property type="protein sequence ID" value="GMR30975.1"/>
    <property type="molecule type" value="Genomic_DNA"/>
</dbReference>
<protein>
    <submittedName>
        <fullName evidence="1">Uncharacterized protein</fullName>
    </submittedName>
</protein>
<keyword evidence="2" id="KW-1185">Reference proteome</keyword>
<name>A0AAN4Z5D0_9BILA</name>
<reference evidence="2" key="1">
    <citation type="submission" date="2022-10" db="EMBL/GenBank/DDBJ databases">
        <title>Genome assembly of Pristionchus species.</title>
        <authorList>
            <person name="Yoshida K."/>
            <person name="Sommer R.J."/>
        </authorList>
    </citation>
    <scope>NUCLEOTIDE SEQUENCE [LARGE SCALE GENOMIC DNA]</scope>
    <source>
        <strain evidence="2">RS5460</strain>
    </source>
</reference>
<feature type="non-terminal residue" evidence="1">
    <location>
        <position position="1"/>
    </location>
</feature>
<evidence type="ECO:0000313" key="1">
    <source>
        <dbReference type="EMBL" id="GMR30975.1"/>
    </source>
</evidence>
<proteinExistence type="predicted"/>
<gene>
    <name evidence="1" type="ORF">PMAYCL1PPCAC_01170</name>
</gene>
<accession>A0AAN4Z5D0</accession>
<dbReference type="AlphaFoldDB" id="A0AAN4Z5D0"/>
<sequence>PLYIYNEVKEESLDVKDEPIDDFSDVNQEEPIFDIFCPSTGIARPLDHFASTISSDAPIKSRKRRRRCVVCHHMCNHSEMHLFTTNQTKRAEWVNGVRST</sequence>